<dbReference type="InterPro" id="IPR002104">
    <property type="entry name" value="Integrase_catalytic"/>
</dbReference>
<comment type="caution">
    <text evidence="8">The sequence shown here is derived from an EMBL/GenBank/DDBJ whole genome shotgun (WGS) entry which is preliminary data.</text>
</comment>
<evidence type="ECO:0000256" key="4">
    <source>
        <dbReference type="PROSITE-ProRule" id="PRU01248"/>
    </source>
</evidence>
<protein>
    <submittedName>
        <fullName evidence="8">Site-specific integrase</fullName>
    </submittedName>
</protein>
<proteinExistence type="inferred from homology"/>
<comment type="similarity">
    <text evidence="1">Belongs to the 'phage' integrase family.</text>
</comment>
<gene>
    <name evidence="8" type="ORF">F8144_40595</name>
</gene>
<dbReference type="GO" id="GO:0015074">
    <property type="term" value="P:DNA integration"/>
    <property type="evidence" value="ECO:0007669"/>
    <property type="project" value="UniProtKB-KW"/>
</dbReference>
<dbReference type="GO" id="GO:0006310">
    <property type="term" value="P:DNA recombination"/>
    <property type="evidence" value="ECO:0007669"/>
    <property type="project" value="UniProtKB-KW"/>
</dbReference>
<dbReference type="Gene3D" id="1.10.443.10">
    <property type="entry name" value="Intergrase catalytic core"/>
    <property type="match status" value="1"/>
</dbReference>
<evidence type="ECO:0000313" key="9">
    <source>
        <dbReference type="Proteomes" id="UP000442990"/>
    </source>
</evidence>
<evidence type="ECO:0000256" key="2">
    <source>
        <dbReference type="ARBA" id="ARBA00023125"/>
    </source>
</evidence>
<evidence type="ECO:0000256" key="3">
    <source>
        <dbReference type="ARBA" id="ARBA00023172"/>
    </source>
</evidence>
<dbReference type="InterPro" id="IPR013762">
    <property type="entry name" value="Integrase-like_cat_sf"/>
</dbReference>
<dbReference type="GO" id="GO:0003677">
    <property type="term" value="F:DNA binding"/>
    <property type="evidence" value="ECO:0007669"/>
    <property type="project" value="UniProtKB-UniRule"/>
</dbReference>
<dbReference type="SUPFAM" id="SSF56349">
    <property type="entry name" value="DNA breaking-rejoining enzymes"/>
    <property type="match status" value="1"/>
</dbReference>
<dbReference type="Gene3D" id="1.10.150.130">
    <property type="match status" value="1"/>
</dbReference>
<evidence type="ECO:0000259" key="6">
    <source>
        <dbReference type="PROSITE" id="PS51898"/>
    </source>
</evidence>
<feature type="domain" description="Core-binding (CB)" evidence="7">
    <location>
        <begin position="48"/>
        <end position="129"/>
    </location>
</feature>
<keyword evidence="2 4" id="KW-0238">DNA-binding</keyword>
<dbReference type="Proteomes" id="UP000442990">
    <property type="component" value="Unassembled WGS sequence"/>
</dbReference>
<keyword evidence="3" id="KW-0233">DNA recombination</keyword>
<dbReference type="AlphaFoldDB" id="A0A7J5D2V5"/>
<dbReference type="InterPro" id="IPR010998">
    <property type="entry name" value="Integrase_recombinase_N"/>
</dbReference>
<dbReference type="PROSITE" id="PS51900">
    <property type="entry name" value="CB"/>
    <property type="match status" value="1"/>
</dbReference>
<feature type="region of interest" description="Disordered" evidence="5">
    <location>
        <begin position="380"/>
        <end position="414"/>
    </location>
</feature>
<reference evidence="8 9" key="1">
    <citation type="submission" date="2019-09" db="EMBL/GenBank/DDBJ databases">
        <title>Isolation and identification of active actinomycetes.</title>
        <authorList>
            <person name="Yu Z."/>
            <person name="Han C."/>
            <person name="Yu B."/>
        </authorList>
    </citation>
    <scope>NUCLEOTIDE SEQUENCE [LARGE SCALE GENOMIC DNA]</scope>
    <source>
        <strain evidence="8 9">NEAU-H2</strain>
    </source>
</reference>
<evidence type="ECO:0000259" key="7">
    <source>
        <dbReference type="PROSITE" id="PS51900"/>
    </source>
</evidence>
<dbReference type="InterPro" id="IPR011010">
    <property type="entry name" value="DNA_brk_join_enz"/>
</dbReference>
<feature type="domain" description="Tyr recombinase" evidence="6">
    <location>
        <begin position="152"/>
        <end position="374"/>
    </location>
</feature>
<organism evidence="8 9">
    <name type="scientific">Streptomyces triticiradicis</name>
    <dbReference type="NCBI Taxonomy" id="2651189"/>
    <lineage>
        <taxon>Bacteria</taxon>
        <taxon>Bacillati</taxon>
        <taxon>Actinomycetota</taxon>
        <taxon>Actinomycetes</taxon>
        <taxon>Kitasatosporales</taxon>
        <taxon>Streptomycetaceae</taxon>
        <taxon>Streptomyces</taxon>
    </lineage>
</organism>
<dbReference type="PANTHER" id="PTHR30349:SF64">
    <property type="entry name" value="PROPHAGE INTEGRASE INTD-RELATED"/>
    <property type="match status" value="1"/>
</dbReference>
<evidence type="ECO:0000313" key="8">
    <source>
        <dbReference type="EMBL" id="KAB1977955.1"/>
    </source>
</evidence>
<dbReference type="Pfam" id="PF00589">
    <property type="entry name" value="Phage_integrase"/>
    <property type="match status" value="1"/>
</dbReference>
<dbReference type="CDD" id="cd01189">
    <property type="entry name" value="INT_ICEBs1_C_like"/>
    <property type="match status" value="1"/>
</dbReference>
<keyword evidence="9" id="KW-1185">Reference proteome</keyword>
<name>A0A7J5D2V5_9ACTN</name>
<evidence type="ECO:0000256" key="5">
    <source>
        <dbReference type="SAM" id="MobiDB-lite"/>
    </source>
</evidence>
<dbReference type="PROSITE" id="PS51898">
    <property type="entry name" value="TYR_RECOMBINASE"/>
    <property type="match status" value="1"/>
</dbReference>
<dbReference type="PANTHER" id="PTHR30349">
    <property type="entry name" value="PHAGE INTEGRASE-RELATED"/>
    <property type="match status" value="1"/>
</dbReference>
<evidence type="ECO:0000256" key="1">
    <source>
        <dbReference type="ARBA" id="ARBA00008857"/>
    </source>
</evidence>
<accession>A0A7J5D2V5</accession>
<dbReference type="InterPro" id="IPR044068">
    <property type="entry name" value="CB"/>
</dbReference>
<dbReference type="EMBL" id="WBKG01000056">
    <property type="protein sequence ID" value="KAB1977955.1"/>
    <property type="molecule type" value="Genomic_DNA"/>
</dbReference>
<dbReference type="InterPro" id="IPR050090">
    <property type="entry name" value="Tyrosine_recombinase_XerCD"/>
</dbReference>
<feature type="compositionally biased region" description="Gly residues" evidence="5">
    <location>
        <begin position="405"/>
        <end position="414"/>
    </location>
</feature>
<feature type="compositionally biased region" description="Polar residues" evidence="5">
    <location>
        <begin position="380"/>
        <end position="391"/>
    </location>
</feature>
<sequence length="414" mass="45539">MGKRYKVAGIPGVRDRSFETLEDAKAWLRRSATDEERGEFVDPRDGSITLADYIARHWAPGRSGAPKTQDGQERRTRLHIVPHLGHLPLRSITAADLRAYVAKLDGTVVSVDYRRGILSELSSVLEAAVDDKRLVANPMRAKSVRWPRAAQERREAWPLETALRIRDVISPRNRIAVVLGLGLGLRQGEVFGLSPEDIDHGRGVLHVRRQVQAIKGRLYFALPKGKKTRVVDMPPTVAEELKRHIAAFPPVEVELPWGKPEATAQRRKYSLLLTTRFGNAVAVNTWNTYTWKPALAKAGVIRPQAEGAKQWQWQAAPQDGFHVLRHTFASIMLEAGESVVTVARWLGHSSPAITLGYYAHFMPEAGSKGRTAVDALLGRTGNSMPVQTPQILPTAGPGRSRSTSGSGGGRGLQG</sequence>